<dbReference type="EMBL" id="CM029045">
    <property type="protein sequence ID" value="KAG2595540.1"/>
    <property type="molecule type" value="Genomic_DNA"/>
</dbReference>
<reference evidence="1" key="1">
    <citation type="submission" date="2020-05" db="EMBL/GenBank/DDBJ databases">
        <title>WGS assembly of Panicum virgatum.</title>
        <authorList>
            <person name="Lovell J.T."/>
            <person name="Jenkins J."/>
            <person name="Shu S."/>
            <person name="Juenger T.E."/>
            <person name="Schmutz J."/>
        </authorList>
    </citation>
    <scope>NUCLEOTIDE SEQUENCE</scope>
    <source>
        <strain evidence="1">AP13</strain>
    </source>
</reference>
<dbReference type="Proteomes" id="UP000823388">
    <property type="component" value="Chromosome 5K"/>
</dbReference>
<comment type="caution">
    <text evidence="1">The sequence shown here is derived from an EMBL/GenBank/DDBJ whole genome shotgun (WGS) entry which is preliminary data.</text>
</comment>
<dbReference type="AlphaFoldDB" id="A0A8T0SBC8"/>
<evidence type="ECO:0000313" key="2">
    <source>
        <dbReference type="Proteomes" id="UP000823388"/>
    </source>
</evidence>
<keyword evidence="2" id="KW-1185">Reference proteome</keyword>
<proteinExistence type="predicted"/>
<gene>
    <name evidence="1" type="ORF">PVAP13_5KG084661</name>
</gene>
<protein>
    <submittedName>
        <fullName evidence="1">Uncharacterized protein</fullName>
    </submittedName>
</protein>
<organism evidence="1 2">
    <name type="scientific">Panicum virgatum</name>
    <name type="common">Blackwell switchgrass</name>
    <dbReference type="NCBI Taxonomy" id="38727"/>
    <lineage>
        <taxon>Eukaryota</taxon>
        <taxon>Viridiplantae</taxon>
        <taxon>Streptophyta</taxon>
        <taxon>Embryophyta</taxon>
        <taxon>Tracheophyta</taxon>
        <taxon>Spermatophyta</taxon>
        <taxon>Magnoliopsida</taxon>
        <taxon>Liliopsida</taxon>
        <taxon>Poales</taxon>
        <taxon>Poaceae</taxon>
        <taxon>PACMAD clade</taxon>
        <taxon>Panicoideae</taxon>
        <taxon>Panicodae</taxon>
        <taxon>Paniceae</taxon>
        <taxon>Panicinae</taxon>
        <taxon>Panicum</taxon>
        <taxon>Panicum sect. Hiantes</taxon>
    </lineage>
</organism>
<sequence length="104" mass="11494">MLFKTFTGKELLDSSAKNQSKEKKDCHSTVFERLDGKEGGVSCIMESLVHILFLPQLLHMIQMFSSCAASALPPLQGKKICRCFGPVPHKSKRSSATQGCINKH</sequence>
<name>A0A8T0SBC8_PANVG</name>
<evidence type="ECO:0000313" key="1">
    <source>
        <dbReference type="EMBL" id="KAG2595540.1"/>
    </source>
</evidence>
<accession>A0A8T0SBC8</accession>